<feature type="compositionally biased region" description="Basic residues" evidence="1">
    <location>
        <begin position="24"/>
        <end position="33"/>
    </location>
</feature>
<evidence type="ECO:0000313" key="4">
    <source>
        <dbReference type="Proteomes" id="UP000006039"/>
    </source>
</evidence>
<protein>
    <submittedName>
        <fullName evidence="2 3">Uncharacterized protein</fullName>
    </submittedName>
</protein>
<keyword evidence="4" id="KW-1185">Reference proteome</keyword>
<dbReference type="AlphaFoldDB" id="J3NKG5"/>
<dbReference type="EMBL" id="GL385395">
    <property type="protein sequence ID" value="EJT81779.1"/>
    <property type="molecule type" value="Genomic_DNA"/>
</dbReference>
<evidence type="ECO:0000313" key="2">
    <source>
        <dbReference type="EMBL" id="EJT81779.1"/>
    </source>
</evidence>
<feature type="region of interest" description="Disordered" evidence="1">
    <location>
        <begin position="18"/>
        <end position="55"/>
    </location>
</feature>
<reference evidence="2" key="2">
    <citation type="submission" date="2010-07" db="EMBL/GenBank/DDBJ databases">
        <authorList>
            <consortium name="The Broad Institute Genome Sequencing Platform"/>
            <consortium name="Broad Institute Genome Sequencing Center for Infectious Disease"/>
            <person name="Ma L.-J."/>
            <person name="Dead R."/>
            <person name="Young S."/>
            <person name="Zeng Q."/>
            <person name="Koehrsen M."/>
            <person name="Alvarado L."/>
            <person name="Berlin A."/>
            <person name="Chapman S.B."/>
            <person name="Chen Z."/>
            <person name="Freedman E."/>
            <person name="Gellesch M."/>
            <person name="Goldberg J."/>
            <person name="Griggs A."/>
            <person name="Gujja S."/>
            <person name="Heilman E.R."/>
            <person name="Heiman D."/>
            <person name="Hepburn T."/>
            <person name="Howarth C."/>
            <person name="Jen D."/>
            <person name="Larson L."/>
            <person name="Mehta T."/>
            <person name="Neiman D."/>
            <person name="Pearson M."/>
            <person name="Roberts A."/>
            <person name="Saif S."/>
            <person name="Shea T."/>
            <person name="Shenoy N."/>
            <person name="Sisk P."/>
            <person name="Stolte C."/>
            <person name="Sykes S."/>
            <person name="Walk T."/>
            <person name="White J."/>
            <person name="Yandava C."/>
            <person name="Haas B."/>
            <person name="Nusbaum C."/>
            <person name="Birren B."/>
        </authorList>
    </citation>
    <scope>NUCLEOTIDE SEQUENCE</scope>
    <source>
        <strain evidence="2">R3-111a-1</strain>
    </source>
</reference>
<evidence type="ECO:0000313" key="3">
    <source>
        <dbReference type="EnsemblFungi" id="EJT81779"/>
    </source>
</evidence>
<name>J3NKG5_GAET3</name>
<dbReference type="Proteomes" id="UP000006039">
    <property type="component" value="Unassembled WGS sequence"/>
</dbReference>
<dbReference type="HOGENOM" id="CLU_2236747_0_0_1"/>
<dbReference type="VEuPathDB" id="FungiDB:GGTG_01754"/>
<proteinExistence type="predicted"/>
<dbReference type="EnsemblFungi" id="EJT81779">
    <property type="protein sequence ID" value="EJT81779"/>
    <property type="gene ID" value="GGTG_01754"/>
</dbReference>
<reference evidence="3" key="4">
    <citation type="journal article" date="2015" name="G3 (Bethesda)">
        <title>Genome sequences of three phytopathogenic species of the Magnaporthaceae family of fungi.</title>
        <authorList>
            <person name="Okagaki L.H."/>
            <person name="Nunes C.C."/>
            <person name="Sailsbery J."/>
            <person name="Clay B."/>
            <person name="Brown D."/>
            <person name="John T."/>
            <person name="Oh Y."/>
            <person name="Young N."/>
            <person name="Fitzgerald M."/>
            <person name="Haas B.J."/>
            <person name="Zeng Q."/>
            <person name="Young S."/>
            <person name="Adiconis X."/>
            <person name="Fan L."/>
            <person name="Levin J.Z."/>
            <person name="Mitchell T.K."/>
            <person name="Okubara P.A."/>
            <person name="Farman M.L."/>
            <person name="Kohn L.M."/>
            <person name="Birren B."/>
            <person name="Ma L.-J."/>
            <person name="Dean R.A."/>
        </authorList>
    </citation>
    <scope>NUCLEOTIDE SEQUENCE</scope>
    <source>
        <strain evidence="3">R3-111a-1</strain>
    </source>
</reference>
<dbReference type="RefSeq" id="XP_009217788.1">
    <property type="nucleotide sequence ID" value="XM_009219524.1"/>
</dbReference>
<gene>
    <name evidence="3" type="primary">20342212</name>
    <name evidence="2" type="ORF">GGTG_01754</name>
</gene>
<organism evidence="2">
    <name type="scientific">Gaeumannomyces tritici (strain R3-111a-1)</name>
    <name type="common">Wheat and barley take-all root rot fungus</name>
    <name type="synonym">Gaeumannomyces graminis var. tritici</name>
    <dbReference type="NCBI Taxonomy" id="644352"/>
    <lineage>
        <taxon>Eukaryota</taxon>
        <taxon>Fungi</taxon>
        <taxon>Dikarya</taxon>
        <taxon>Ascomycota</taxon>
        <taxon>Pezizomycotina</taxon>
        <taxon>Sordariomycetes</taxon>
        <taxon>Sordariomycetidae</taxon>
        <taxon>Magnaporthales</taxon>
        <taxon>Magnaporthaceae</taxon>
        <taxon>Gaeumannomyces</taxon>
    </lineage>
</organism>
<reference evidence="4" key="1">
    <citation type="submission" date="2010-07" db="EMBL/GenBank/DDBJ databases">
        <title>The genome sequence of Gaeumannomyces graminis var. tritici strain R3-111a-1.</title>
        <authorList>
            <consortium name="The Broad Institute Genome Sequencing Platform"/>
            <person name="Ma L.-J."/>
            <person name="Dead R."/>
            <person name="Young S."/>
            <person name="Zeng Q."/>
            <person name="Koehrsen M."/>
            <person name="Alvarado L."/>
            <person name="Berlin A."/>
            <person name="Chapman S.B."/>
            <person name="Chen Z."/>
            <person name="Freedman E."/>
            <person name="Gellesch M."/>
            <person name="Goldberg J."/>
            <person name="Griggs A."/>
            <person name="Gujja S."/>
            <person name="Heilman E.R."/>
            <person name="Heiman D."/>
            <person name="Hepburn T."/>
            <person name="Howarth C."/>
            <person name="Jen D."/>
            <person name="Larson L."/>
            <person name="Mehta T."/>
            <person name="Neiman D."/>
            <person name="Pearson M."/>
            <person name="Roberts A."/>
            <person name="Saif S."/>
            <person name="Shea T."/>
            <person name="Shenoy N."/>
            <person name="Sisk P."/>
            <person name="Stolte C."/>
            <person name="Sykes S."/>
            <person name="Walk T."/>
            <person name="White J."/>
            <person name="Yandava C."/>
            <person name="Haas B."/>
            <person name="Nusbaum C."/>
            <person name="Birren B."/>
        </authorList>
    </citation>
    <scope>NUCLEOTIDE SEQUENCE [LARGE SCALE GENOMIC DNA]</scope>
    <source>
        <strain evidence="4">R3-111a-1</strain>
    </source>
</reference>
<sequence>MDRRQSTADIVMGLVGFRPNKATQKGRKGRKQKALAPSAALESLQQGSVNGDSGRAPAARVITAYQTGKTAPSGARYQLQPPAGCAGANLWQRAVFCHRKGAHSL</sequence>
<evidence type="ECO:0000256" key="1">
    <source>
        <dbReference type="SAM" id="MobiDB-lite"/>
    </source>
</evidence>
<reference evidence="2" key="3">
    <citation type="submission" date="2010-09" db="EMBL/GenBank/DDBJ databases">
        <title>Annotation of Gaeumannomyces graminis var. tritici R3-111a-1.</title>
        <authorList>
            <consortium name="The Broad Institute Genome Sequencing Platform"/>
            <person name="Ma L.-J."/>
            <person name="Dead R."/>
            <person name="Young S.K."/>
            <person name="Zeng Q."/>
            <person name="Gargeya S."/>
            <person name="Fitzgerald M."/>
            <person name="Haas B."/>
            <person name="Abouelleil A."/>
            <person name="Alvarado L."/>
            <person name="Arachchi H.M."/>
            <person name="Berlin A."/>
            <person name="Brown A."/>
            <person name="Chapman S.B."/>
            <person name="Chen Z."/>
            <person name="Dunbar C."/>
            <person name="Freedman E."/>
            <person name="Gearin G."/>
            <person name="Gellesch M."/>
            <person name="Goldberg J."/>
            <person name="Griggs A."/>
            <person name="Gujja S."/>
            <person name="Heiman D."/>
            <person name="Howarth C."/>
            <person name="Larson L."/>
            <person name="Lui A."/>
            <person name="MacDonald P.J.P."/>
            <person name="Mehta T."/>
            <person name="Montmayeur A."/>
            <person name="Murphy C."/>
            <person name="Neiman D."/>
            <person name="Pearson M."/>
            <person name="Priest M."/>
            <person name="Roberts A."/>
            <person name="Saif S."/>
            <person name="Shea T."/>
            <person name="Shenoy N."/>
            <person name="Sisk P."/>
            <person name="Stolte C."/>
            <person name="Sykes S."/>
            <person name="Yandava C."/>
            <person name="Wortman J."/>
            <person name="Nusbaum C."/>
            <person name="Birren B."/>
        </authorList>
    </citation>
    <scope>NUCLEOTIDE SEQUENCE</scope>
    <source>
        <strain evidence="2">R3-111a-1</strain>
    </source>
</reference>
<dbReference type="GeneID" id="20342212"/>
<accession>J3NKG5</accession>
<reference evidence="3" key="5">
    <citation type="submission" date="2018-04" db="UniProtKB">
        <authorList>
            <consortium name="EnsemblFungi"/>
        </authorList>
    </citation>
    <scope>IDENTIFICATION</scope>
    <source>
        <strain evidence="3">R3-111a-1</strain>
    </source>
</reference>